<protein>
    <recommendedName>
        <fullName evidence="2">SHSP domain-containing protein</fullName>
    </recommendedName>
</protein>
<dbReference type="PANTHER" id="PTHR46991">
    <property type="entry name" value="23.5 KDA HEAT SHOCK PROTEIN, MITOCHONDRIAL"/>
    <property type="match status" value="1"/>
</dbReference>
<evidence type="ECO:0000259" key="2">
    <source>
        <dbReference type="PROSITE" id="PS01031"/>
    </source>
</evidence>
<dbReference type="SUPFAM" id="SSF49764">
    <property type="entry name" value="HSP20-like chaperones"/>
    <property type="match status" value="1"/>
</dbReference>
<proteinExistence type="inferred from homology"/>
<evidence type="ECO:0000313" key="4">
    <source>
        <dbReference type="Proteomes" id="UP000264353"/>
    </source>
</evidence>
<reference evidence="3 4" key="1">
    <citation type="submission" date="2018-06" db="EMBL/GenBank/DDBJ databases">
        <title>WGS assembly of Brassica rapa FPsc.</title>
        <authorList>
            <person name="Bowman J."/>
            <person name="Kohchi T."/>
            <person name="Yamato K."/>
            <person name="Jenkins J."/>
            <person name="Shu S."/>
            <person name="Ishizaki K."/>
            <person name="Yamaoka S."/>
            <person name="Nishihama R."/>
            <person name="Nakamura Y."/>
            <person name="Berger F."/>
            <person name="Adam C."/>
            <person name="Aki S."/>
            <person name="Althoff F."/>
            <person name="Araki T."/>
            <person name="Arteaga-Vazquez M."/>
            <person name="Balasubrmanian S."/>
            <person name="Bauer D."/>
            <person name="Boehm C."/>
            <person name="Briginshaw L."/>
            <person name="Caballero-Perez J."/>
            <person name="Catarino B."/>
            <person name="Chen F."/>
            <person name="Chiyoda S."/>
            <person name="Chovatia M."/>
            <person name="Davies K."/>
            <person name="Delmans M."/>
            <person name="Demura T."/>
            <person name="Dierschke T."/>
            <person name="Dolan L."/>
            <person name="Dorantes-Acosta A."/>
            <person name="Eklund D."/>
            <person name="Florent S."/>
            <person name="Flores-Sandoval E."/>
            <person name="Fujiyama A."/>
            <person name="Fukuzawa H."/>
            <person name="Galik B."/>
            <person name="Grimanelli D."/>
            <person name="Grimwood J."/>
            <person name="Grossniklaus U."/>
            <person name="Hamada T."/>
            <person name="Haseloff J."/>
            <person name="Hetherington A."/>
            <person name="Higo A."/>
            <person name="Hirakawa Y."/>
            <person name="Hundley H."/>
            <person name="Ikeda Y."/>
            <person name="Inoue K."/>
            <person name="Inoue S."/>
            <person name="Ishida S."/>
            <person name="Jia Q."/>
            <person name="Kakita M."/>
            <person name="Kanazawa T."/>
            <person name="Kawai Y."/>
            <person name="Kawashima T."/>
            <person name="Kennedy M."/>
            <person name="Kinose K."/>
            <person name="Kinoshita T."/>
            <person name="Kohara Y."/>
            <person name="Koide E."/>
            <person name="Komatsu K."/>
            <person name="Kopischke S."/>
            <person name="Kubo M."/>
            <person name="Kyozuka J."/>
            <person name="Lagercrantz U."/>
            <person name="Lin S."/>
            <person name="Lindquist E."/>
            <person name="Lipzen A."/>
            <person name="Lu C."/>
            <person name="Luna E."/>
            <person name="Martienssen R."/>
            <person name="Minamino N."/>
            <person name="Mizutani M."/>
            <person name="Mizutani M."/>
            <person name="Mochizuki N."/>
            <person name="Monte I."/>
            <person name="Mosher R."/>
            <person name="Nagasaki H."/>
            <person name="Nakagami H."/>
            <person name="Naramoto S."/>
            <person name="Nishitani K."/>
            <person name="Ohtani M."/>
            <person name="Okamoto T."/>
            <person name="Okumura M."/>
            <person name="Phillips J."/>
            <person name="Pollak B."/>
            <person name="Reinders A."/>
            <person name="Roevekamp M."/>
            <person name="Sano R."/>
            <person name="Sawa S."/>
            <person name="Schmid M."/>
            <person name="Shirakawa M."/>
            <person name="Solano R."/>
            <person name="Spunde A."/>
            <person name="Suetsugu N."/>
            <person name="Sugano S."/>
            <person name="Sugiyama A."/>
            <person name="Sun R."/>
            <person name="Suzuki Y."/>
            <person name="Takenaka M."/>
            <person name="Takezawa D."/>
            <person name="Tomogane H."/>
            <person name="Tsuzuki M."/>
            <person name="Ueda T."/>
            <person name="Umeda M."/>
            <person name="Ward J."/>
            <person name="Watanabe Y."/>
            <person name="Yazaki K."/>
            <person name="Yokoyama R."/>
            <person name="Yoshitake Y."/>
            <person name="Yotsui I."/>
            <person name="Zachgo S."/>
            <person name="Schmutz J."/>
        </authorList>
    </citation>
    <scope>NUCLEOTIDE SEQUENCE [LARGE SCALE GENOMIC DNA]</scope>
    <source>
        <strain evidence="4">cv. B-3</strain>
    </source>
</reference>
<gene>
    <name evidence="3" type="ORF">BRARA_A01884</name>
</gene>
<dbReference type="InterPro" id="IPR008978">
    <property type="entry name" value="HSP20-like_chaperone"/>
</dbReference>
<dbReference type="InterPro" id="IPR002068">
    <property type="entry name" value="A-crystallin/Hsp20_dom"/>
</dbReference>
<organism evidence="3 4">
    <name type="scientific">Brassica campestris</name>
    <name type="common">Field mustard</name>
    <dbReference type="NCBI Taxonomy" id="3711"/>
    <lineage>
        <taxon>Eukaryota</taxon>
        <taxon>Viridiplantae</taxon>
        <taxon>Streptophyta</taxon>
        <taxon>Embryophyta</taxon>
        <taxon>Tracheophyta</taxon>
        <taxon>Spermatophyta</taxon>
        <taxon>Magnoliopsida</taxon>
        <taxon>eudicotyledons</taxon>
        <taxon>Gunneridae</taxon>
        <taxon>Pentapetalae</taxon>
        <taxon>rosids</taxon>
        <taxon>malvids</taxon>
        <taxon>Brassicales</taxon>
        <taxon>Brassicaceae</taxon>
        <taxon>Brassiceae</taxon>
        <taxon>Brassica</taxon>
    </lineage>
</organism>
<name>A0A398AV25_BRACM</name>
<dbReference type="AlphaFoldDB" id="A0A398AV25"/>
<dbReference type="Proteomes" id="UP000264353">
    <property type="component" value="Chromosome A1"/>
</dbReference>
<feature type="domain" description="SHSP" evidence="2">
    <location>
        <begin position="142"/>
        <end position="236"/>
    </location>
</feature>
<dbReference type="PANTHER" id="PTHR46991:SF32">
    <property type="entry name" value="SHSP DOMAIN-CONTAINING PROTEIN"/>
    <property type="match status" value="1"/>
</dbReference>
<evidence type="ECO:0000256" key="1">
    <source>
        <dbReference type="PROSITE-ProRule" id="PRU00285"/>
    </source>
</evidence>
<dbReference type="EMBL" id="CM010628">
    <property type="protein sequence ID" value="RID79116.1"/>
    <property type="molecule type" value="Genomic_DNA"/>
</dbReference>
<dbReference type="InterPro" id="IPR044656">
    <property type="entry name" value="HSP14.7/HSP23.5/HSP23.6-like"/>
</dbReference>
<comment type="similarity">
    <text evidence="1">Belongs to the small heat shock protein (HSP20) family.</text>
</comment>
<dbReference type="CDD" id="cd00298">
    <property type="entry name" value="ACD_sHsps_p23-like"/>
    <property type="match status" value="1"/>
</dbReference>
<sequence>MAAVPEGYYESTNPFLVHGPRGFEEFKLLESFGMYVRMDFPGVPEECVRISLDPAKKSLAVYADAPKVHRYDLAQRKYLSVIETVCSCCVFDRFTYQMSDGVLRLHLSKSNIDPRRSSCIEFKYSAFGEVFTHLSVFVLVDISGNDMDESYESKQLEDGNLYVRLDMPGVPKDNFTVSVANGKVNVTGQAPALSHDSGSRLYSADVLMLSGPVDFPSHRVKTIIKNGVIRLLVPPV</sequence>
<dbReference type="PROSITE" id="PS01031">
    <property type="entry name" value="SHSP"/>
    <property type="match status" value="1"/>
</dbReference>
<evidence type="ECO:0000313" key="3">
    <source>
        <dbReference type="EMBL" id="RID79116.1"/>
    </source>
</evidence>
<accession>A0A398AV25</accession>